<reference evidence="2" key="3">
    <citation type="submission" date="2010-09" db="EMBL/GenBank/DDBJ databases">
        <title>Annotation of Gaeumannomyces graminis var. tritici R3-111a-1.</title>
        <authorList>
            <consortium name="The Broad Institute Genome Sequencing Platform"/>
            <person name="Ma L.-J."/>
            <person name="Dead R."/>
            <person name="Young S.K."/>
            <person name="Zeng Q."/>
            <person name="Gargeya S."/>
            <person name="Fitzgerald M."/>
            <person name="Haas B."/>
            <person name="Abouelleil A."/>
            <person name="Alvarado L."/>
            <person name="Arachchi H.M."/>
            <person name="Berlin A."/>
            <person name="Brown A."/>
            <person name="Chapman S.B."/>
            <person name="Chen Z."/>
            <person name="Dunbar C."/>
            <person name="Freedman E."/>
            <person name="Gearin G."/>
            <person name="Gellesch M."/>
            <person name="Goldberg J."/>
            <person name="Griggs A."/>
            <person name="Gujja S."/>
            <person name="Heiman D."/>
            <person name="Howarth C."/>
            <person name="Larson L."/>
            <person name="Lui A."/>
            <person name="MacDonald P.J.P."/>
            <person name="Mehta T."/>
            <person name="Montmayeur A."/>
            <person name="Murphy C."/>
            <person name="Neiman D."/>
            <person name="Pearson M."/>
            <person name="Priest M."/>
            <person name="Roberts A."/>
            <person name="Saif S."/>
            <person name="Shea T."/>
            <person name="Shenoy N."/>
            <person name="Sisk P."/>
            <person name="Stolte C."/>
            <person name="Sykes S."/>
            <person name="Yandava C."/>
            <person name="Wortman J."/>
            <person name="Nusbaum C."/>
            <person name="Birren B."/>
        </authorList>
    </citation>
    <scope>NUCLEOTIDE SEQUENCE</scope>
    <source>
        <strain evidence="2">R3-111a-1</strain>
    </source>
</reference>
<name>J3PHQ7_GAET3</name>
<reference evidence="4" key="1">
    <citation type="submission" date="2010-07" db="EMBL/GenBank/DDBJ databases">
        <title>The genome sequence of Gaeumannomyces graminis var. tritici strain R3-111a-1.</title>
        <authorList>
            <consortium name="The Broad Institute Genome Sequencing Platform"/>
            <person name="Ma L.-J."/>
            <person name="Dead R."/>
            <person name="Young S."/>
            <person name="Zeng Q."/>
            <person name="Koehrsen M."/>
            <person name="Alvarado L."/>
            <person name="Berlin A."/>
            <person name="Chapman S.B."/>
            <person name="Chen Z."/>
            <person name="Freedman E."/>
            <person name="Gellesch M."/>
            <person name="Goldberg J."/>
            <person name="Griggs A."/>
            <person name="Gujja S."/>
            <person name="Heilman E.R."/>
            <person name="Heiman D."/>
            <person name="Hepburn T."/>
            <person name="Howarth C."/>
            <person name="Jen D."/>
            <person name="Larson L."/>
            <person name="Mehta T."/>
            <person name="Neiman D."/>
            <person name="Pearson M."/>
            <person name="Roberts A."/>
            <person name="Saif S."/>
            <person name="Shea T."/>
            <person name="Shenoy N."/>
            <person name="Sisk P."/>
            <person name="Stolte C."/>
            <person name="Sykes S."/>
            <person name="Walk T."/>
            <person name="White J."/>
            <person name="Yandava C."/>
            <person name="Haas B."/>
            <person name="Nusbaum C."/>
            <person name="Birren B."/>
        </authorList>
    </citation>
    <scope>NUCLEOTIDE SEQUENCE [LARGE SCALE GENOMIC DNA]</scope>
    <source>
        <strain evidence="4">R3-111a-1</strain>
    </source>
</reference>
<gene>
    <name evidence="3" type="primary">20353496</name>
    <name evidence="2" type="ORF">GGTG_13038</name>
</gene>
<sequence length="198" mass="20236">MTRRYPAITSAKATASSSCSWGPARHVGQSSRRRASPAASRAAESTESTEDVVGMPSSPVVAVAVGGVVVVEVVVDRCGELPHRRINPTIPMAMLVQEPPRGPWAFLHAATGPCCSTTVGREAAWDGGVTAARSCAGGPKWQGAVAAATGSGQERSGWEESDPRAVAAHISSSSGHSDDISASAWSTMSVAAAARESP</sequence>
<dbReference type="VEuPathDB" id="FungiDB:GGTG_13038"/>
<dbReference type="EnsemblFungi" id="EJT69419">
    <property type="protein sequence ID" value="EJT69419"/>
    <property type="gene ID" value="GGTG_13038"/>
</dbReference>
<reference evidence="3" key="4">
    <citation type="journal article" date="2015" name="G3 (Bethesda)">
        <title>Genome sequences of three phytopathogenic species of the Magnaporthaceae family of fungi.</title>
        <authorList>
            <person name="Okagaki L.H."/>
            <person name="Nunes C.C."/>
            <person name="Sailsbery J."/>
            <person name="Clay B."/>
            <person name="Brown D."/>
            <person name="John T."/>
            <person name="Oh Y."/>
            <person name="Young N."/>
            <person name="Fitzgerald M."/>
            <person name="Haas B.J."/>
            <person name="Zeng Q."/>
            <person name="Young S."/>
            <person name="Adiconis X."/>
            <person name="Fan L."/>
            <person name="Levin J.Z."/>
            <person name="Mitchell T.K."/>
            <person name="Okubara P.A."/>
            <person name="Farman M.L."/>
            <person name="Kohn L.M."/>
            <person name="Birren B."/>
            <person name="Ma L.-J."/>
            <person name="Dean R.A."/>
        </authorList>
    </citation>
    <scope>NUCLEOTIDE SEQUENCE</scope>
    <source>
        <strain evidence="3">R3-111a-1</strain>
    </source>
</reference>
<feature type="region of interest" description="Disordered" evidence="1">
    <location>
        <begin position="150"/>
        <end position="198"/>
    </location>
</feature>
<feature type="compositionally biased region" description="Low complexity" evidence="1">
    <location>
        <begin position="36"/>
        <end position="53"/>
    </location>
</feature>
<accession>J3PHQ7</accession>
<keyword evidence="4" id="KW-1185">Reference proteome</keyword>
<reference evidence="3" key="5">
    <citation type="submission" date="2018-04" db="UniProtKB">
        <authorList>
            <consortium name="EnsemblFungi"/>
        </authorList>
    </citation>
    <scope>IDENTIFICATION</scope>
    <source>
        <strain evidence="3">R3-111a-1</strain>
    </source>
</reference>
<feature type="compositionally biased region" description="Low complexity" evidence="1">
    <location>
        <begin position="7"/>
        <end position="20"/>
    </location>
</feature>
<dbReference type="Proteomes" id="UP000006039">
    <property type="component" value="Unassembled WGS sequence"/>
</dbReference>
<dbReference type="AlphaFoldDB" id="J3PHQ7"/>
<dbReference type="GeneID" id="20353496"/>
<reference evidence="2" key="2">
    <citation type="submission" date="2010-07" db="EMBL/GenBank/DDBJ databases">
        <authorList>
            <consortium name="The Broad Institute Genome Sequencing Platform"/>
            <consortium name="Broad Institute Genome Sequencing Center for Infectious Disease"/>
            <person name="Ma L.-J."/>
            <person name="Dead R."/>
            <person name="Young S."/>
            <person name="Zeng Q."/>
            <person name="Koehrsen M."/>
            <person name="Alvarado L."/>
            <person name="Berlin A."/>
            <person name="Chapman S.B."/>
            <person name="Chen Z."/>
            <person name="Freedman E."/>
            <person name="Gellesch M."/>
            <person name="Goldberg J."/>
            <person name="Griggs A."/>
            <person name="Gujja S."/>
            <person name="Heilman E.R."/>
            <person name="Heiman D."/>
            <person name="Hepburn T."/>
            <person name="Howarth C."/>
            <person name="Jen D."/>
            <person name="Larson L."/>
            <person name="Mehta T."/>
            <person name="Neiman D."/>
            <person name="Pearson M."/>
            <person name="Roberts A."/>
            <person name="Saif S."/>
            <person name="Shea T."/>
            <person name="Shenoy N."/>
            <person name="Sisk P."/>
            <person name="Stolte C."/>
            <person name="Sykes S."/>
            <person name="Walk T."/>
            <person name="White J."/>
            <person name="Yandava C."/>
            <person name="Haas B."/>
            <person name="Nusbaum C."/>
            <person name="Birren B."/>
        </authorList>
    </citation>
    <scope>NUCLEOTIDE SEQUENCE</scope>
    <source>
        <strain evidence="2">R3-111a-1</strain>
    </source>
</reference>
<dbReference type="HOGENOM" id="CLU_1378199_0_0_1"/>
<feature type="region of interest" description="Disordered" evidence="1">
    <location>
        <begin position="1"/>
        <end position="53"/>
    </location>
</feature>
<feature type="compositionally biased region" description="Low complexity" evidence="1">
    <location>
        <begin position="167"/>
        <end position="184"/>
    </location>
</feature>
<organism evidence="2">
    <name type="scientific">Gaeumannomyces tritici (strain R3-111a-1)</name>
    <name type="common">Wheat and barley take-all root rot fungus</name>
    <name type="synonym">Gaeumannomyces graminis var. tritici</name>
    <dbReference type="NCBI Taxonomy" id="644352"/>
    <lineage>
        <taxon>Eukaryota</taxon>
        <taxon>Fungi</taxon>
        <taxon>Dikarya</taxon>
        <taxon>Ascomycota</taxon>
        <taxon>Pezizomycotina</taxon>
        <taxon>Sordariomycetes</taxon>
        <taxon>Sordariomycetidae</taxon>
        <taxon>Magnaporthales</taxon>
        <taxon>Magnaporthaceae</taxon>
        <taxon>Gaeumannomyces</taxon>
    </lineage>
</organism>
<protein>
    <submittedName>
        <fullName evidence="2 3">Uncharacterized protein</fullName>
    </submittedName>
</protein>
<evidence type="ECO:0000313" key="2">
    <source>
        <dbReference type="EMBL" id="EJT69419.1"/>
    </source>
</evidence>
<dbReference type="EMBL" id="GL385404">
    <property type="protein sequence ID" value="EJT69419.1"/>
    <property type="molecule type" value="Genomic_DNA"/>
</dbReference>
<evidence type="ECO:0000313" key="4">
    <source>
        <dbReference type="Proteomes" id="UP000006039"/>
    </source>
</evidence>
<evidence type="ECO:0000313" key="3">
    <source>
        <dbReference type="EnsemblFungi" id="EJT69419"/>
    </source>
</evidence>
<evidence type="ECO:0000256" key="1">
    <source>
        <dbReference type="SAM" id="MobiDB-lite"/>
    </source>
</evidence>
<proteinExistence type="predicted"/>
<dbReference type="RefSeq" id="XP_009229204.1">
    <property type="nucleotide sequence ID" value="XM_009230940.1"/>
</dbReference>